<comment type="caution">
    <text evidence="8">The sequence shown here is derived from an EMBL/GenBank/DDBJ whole genome shotgun (WGS) entry which is preliminary data.</text>
</comment>
<feature type="region of interest" description="Disordered" evidence="6">
    <location>
        <begin position="300"/>
        <end position="364"/>
    </location>
</feature>
<feature type="compositionally biased region" description="Pro residues" evidence="6">
    <location>
        <begin position="305"/>
        <end position="319"/>
    </location>
</feature>
<sequence>MAKGAKRAYNKKQVERDRKRRGNRIRRVVFALLALCVVALAFVFLVFRGGSGISMGENAVGSVFAPIQNAFHSASQSIKNFFTNWRDYDDLQSAYDEIYQENQQLSLQLQASEETAAENVRLRELLDAQDRYESLDPIYAKVISRDPGVWFDTFSINKGTADGVSAGMAVVTGDGLVGHVYEAGYTYAKVRTIIDPRSGVACLVGRTRENGVMRGQITENSENADCYVYYLPNTSNIVPGDTIVTSGTDSLYPKGLLIGTVSAVSRETSTEGGYVIVTPSADFQHIEEVLVLRTVVETDQDLPSVPTPTPKPVITPTPNPQELETSAAEPTSDGYWHHPTATPEGGAEAAPQIETLPEDSWVTG</sequence>
<protein>
    <recommendedName>
        <fullName evidence="2">Cell shape-determining protein MreC</fullName>
    </recommendedName>
    <alternativeName>
        <fullName evidence="4">Cell shape protein MreC</fullName>
    </alternativeName>
</protein>
<name>A0A9D1IBD1_9FIRM</name>
<comment type="similarity">
    <text evidence="1">Belongs to the MreC family.</text>
</comment>
<gene>
    <name evidence="8" type="primary">mreC</name>
    <name evidence="8" type="ORF">IAB02_03100</name>
</gene>
<dbReference type="AlphaFoldDB" id="A0A9D1IBD1"/>
<feature type="domain" description="Rod shape-determining protein MreC beta-barrel core" evidence="7">
    <location>
        <begin position="142"/>
        <end position="292"/>
    </location>
</feature>
<dbReference type="EMBL" id="DVMU01000070">
    <property type="protein sequence ID" value="HIU33526.1"/>
    <property type="molecule type" value="Genomic_DNA"/>
</dbReference>
<dbReference type="Gene3D" id="2.40.10.340">
    <property type="entry name" value="Rod shape-determining protein MreC, domain 1"/>
    <property type="match status" value="1"/>
</dbReference>
<evidence type="ECO:0000256" key="3">
    <source>
        <dbReference type="ARBA" id="ARBA00022960"/>
    </source>
</evidence>
<reference evidence="8" key="1">
    <citation type="submission" date="2020-10" db="EMBL/GenBank/DDBJ databases">
        <authorList>
            <person name="Gilroy R."/>
        </authorList>
    </citation>
    <scope>NUCLEOTIDE SEQUENCE</scope>
    <source>
        <strain evidence="8">ChiHcec3-11533</strain>
    </source>
</reference>
<dbReference type="InterPro" id="IPR007221">
    <property type="entry name" value="MreC"/>
</dbReference>
<keyword evidence="5" id="KW-0175">Coiled coil</keyword>
<dbReference type="InterPro" id="IPR042177">
    <property type="entry name" value="Cell/Rod_1"/>
</dbReference>
<evidence type="ECO:0000313" key="8">
    <source>
        <dbReference type="EMBL" id="HIU33526.1"/>
    </source>
</evidence>
<dbReference type="NCBIfam" id="TIGR00219">
    <property type="entry name" value="mreC"/>
    <property type="match status" value="1"/>
</dbReference>
<evidence type="ECO:0000256" key="5">
    <source>
        <dbReference type="SAM" id="Coils"/>
    </source>
</evidence>
<evidence type="ECO:0000256" key="1">
    <source>
        <dbReference type="ARBA" id="ARBA00009369"/>
    </source>
</evidence>
<evidence type="ECO:0000259" key="7">
    <source>
        <dbReference type="Pfam" id="PF04085"/>
    </source>
</evidence>
<evidence type="ECO:0000256" key="2">
    <source>
        <dbReference type="ARBA" id="ARBA00013855"/>
    </source>
</evidence>
<dbReference type="Proteomes" id="UP000824072">
    <property type="component" value="Unassembled WGS sequence"/>
</dbReference>
<evidence type="ECO:0000256" key="6">
    <source>
        <dbReference type="SAM" id="MobiDB-lite"/>
    </source>
</evidence>
<dbReference type="PANTHER" id="PTHR34138">
    <property type="entry name" value="CELL SHAPE-DETERMINING PROTEIN MREC"/>
    <property type="match status" value="1"/>
</dbReference>
<evidence type="ECO:0000256" key="4">
    <source>
        <dbReference type="ARBA" id="ARBA00032089"/>
    </source>
</evidence>
<dbReference type="InterPro" id="IPR042175">
    <property type="entry name" value="Cell/Rod_MreC_2"/>
</dbReference>
<organism evidence="8 9">
    <name type="scientific">Candidatus Pullichristensenella excrementigallinarum</name>
    <dbReference type="NCBI Taxonomy" id="2840907"/>
    <lineage>
        <taxon>Bacteria</taxon>
        <taxon>Bacillati</taxon>
        <taxon>Bacillota</taxon>
        <taxon>Clostridia</taxon>
        <taxon>Candidatus Pullichristensenella</taxon>
    </lineage>
</organism>
<reference evidence="8" key="2">
    <citation type="journal article" date="2021" name="PeerJ">
        <title>Extensive microbial diversity within the chicken gut microbiome revealed by metagenomics and culture.</title>
        <authorList>
            <person name="Gilroy R."/>
            <person name="Ravi A."/>
            <person name="Getino M."/>
            <person name="Pursley I."/>
            <person name="Horton D.L."/>
            <person name="Alikhan N.F."/>
            <person name="Baker D."/>
            <person name="Gharbi K."/>
            <person name="Hall N."/>
            <person name="Watson M."/>
            <person name="Adriaenssens E.M."/>
            <person name="Foster-Nyarko E."/>
            <person name="Jarju S."/>
            <person name="Secka A."/>
            <person name="Antonio M."/>
            <person name="Oren A."/>
            <person name="Chaudhuri R.R."/>
            <person name="La Ragione R."/>
            <person name="Hildebrand F."/>
            <person name="Pallen M.J."/>
        </authorList>
    </citation>
    <scope>NUCLEOTIDE SEQUENCE</scope>
    <source>
        <strain evidence="8">ChiHcec3-11533</strain>
    </source>
</reference>
<dbReference type="Gene3D" id="2.40.10.350">
    <property type="entry name" value="Rod shape-determining protein MreC, domain 2"/>
    <property type="match status" value="1"/>
</dbReference>
<accession>A0A9D1IBD1</accession>
<dbReference type="PANTHER" id="PTHR34138:SF1">
    <property type="entry name" value="CELL SHAPE-DETERMINING PROTEIN MREC"/>
    <property type="match status" value="1"/>
</dbReference>
<feature type="coiled-coil region" evidence="5">
    <location>
        <begin position="88"/>
        <end position="115"/>
    </location>
</feature>
<dbReference type="Pfam" id="PF04085">
    <property type="entry name" value="MreC"/>
    <property type="match status" value="1"/>
</dbReference>
<dbReference type="InterPro" id="IPR055342">
    <property type="entry name" value="MreC_beta-barrel_core"/>
</dbReference>
<dbReference type="GO" id="GO:0005886">
    <property type="term" value="C:plasma membrane"/>
    <property type="evidence" value="ECO:0007669"/>
    <property type="project" value="TreeGrafter"/>
</dbReference>
<dbReference type="GO" id="GO:0008360">
    <property type="term" value="P:regulation of cell shape"/>
    <property type="evidence" value="ECO:0007669"/>
    <property type="project" value="UniProtKB-KW"/>
</dbReference>
<evidence type="ECO:0000313" key="9">
    <source>
        <dbReference type="Proteomes" id="UP000824072"/>
    </source>
</evidence>
<proteinExistence type="inferred from homology"/>
<keyword evidence="3" id="KW-0133">Cell shape</keyword>